<dbReference type="PROSITE" id="PS50088">
    <property type="entry name" value="ANK_REPEAT"/>
    <property type="match status" value="1"/>
</dbReference>
<dbReference type="Pfam" id="PF01302">
    <property type="entry name" value="CAP_GLY"/>
    <property type="match status" value="3"/>
</dbReference>
<dbReference type="PANTHER" id="PTHR18916">
    <property type="entry name" value="DYNACTIN 1-RELATED MICROTUBULE-BINDING"/>
    <property type="match status" value="1"/>
</dbReference>
<dbReference type="InterPro" id="IPR002110">
    <property type="entry name" value="Ankyrin_rpt"/>
</dbReference>
<dbReference type="InterPro" id="IPR036770">
    <property type="entry name" value="Ankyrin_rpt-contain_sf"/>
</dbReference>
<dbReference type="STRING" id="283909.N1PBE5"/>
<accession>N1PBE5</accession>
<feature type="domain" description="CAP-Gly" evidence="3">
    <location>
        <begin position="576"/>
        <end position="618"/>
    </location>
</feature>
<proteinExistence type="predicted"/>
<dbReference type="PROSITE" id="PS00845">
    <property type="entry name" value="CAP_GLY_1"/>
    <property type="match status" value="3"/>
</dbReference>
<dbReference type="Pfam" id="PF12796">
    <property type="entry name" value="Ank_2"/>
    <property type="match status" value="1"/>
</dbReference>
<dbReference type="OrthoDB" id="2130750at2759"/>
<keyword evidence="6" id="KW-1185">Reference proteome</keyword>
<reference evidence="4 6" key="2">
    <citation type="journal article" date="2013" name="Nature">
        <title>Insights into bilaterian evolution from three spiralian genomes.</title>
        <authorList>
            <person name="Simakov O."/>
            <person name="Marletaz F."/>
            <person name="Cho S.J."/>
            <person name="Edsinger-Gonzales E."/>
            <person name="Havlak P."/>
            <person name="Hellsten U."/>
            <person name="Kuo D.H."/>
            <person name="Larsson T."/>
            <person name="Lv J."/>
            <person name="Arendt D."/>
            <person name="Savage R."/>
            <person name="Osoegawa K."/>
            <person name="de Jong P."/>
            <person name="Grimwood J."/>
            <person name="Chapman J.A."/>
            <person name="Shapiro H."/>
            <person name="Aerts A."/>
            <person name="Otillar R.P."/>
            <person name="Terry A.Y."/>
            <person name="Boore J.L."/>
            <person name="Grigoriev I.V."/>
            <person name="Lindberg D.R."/>
            <person name="Seaver E.C."/>
            <person name="Weisblat D.A."/>
            <person name="Putnam N.H."/>
            <person name="Rokhsar D.S."/>
        </authorList>
    </citation>
    <scope>NUCLEOTIDE SEQUENCE</scope>
    <source>
        <strain evidence="4 6">I ESC-2004</strain>
    </source>
</reference>
<feature type="repeat" description="ANK" evidence="1">
    <location>
        <begin position="192"/>
        <end position="224"/>
    </location>
</feature>
<dbReference type="HOGENOM" id="CLU_023687_1_0_1"/>
<name>N1PBE5_CAPTE</name>
<evidence type="ECO:0000256" key="2">
    <source>
        <dbReference type="SAM" id="MobiDB-lite"/>
    </source>
</evidence>
<protein>
    <recommendedName>
        <fullName evidence="3">CAP-Gly domain-containing protein</fullName>
    </recommendedName>
</protein>
<reference evidence="5" key="3">
    <citation type="submission" date="2015-06" db="UniProtKB">
        <authorList>
            <consortium name="EnsemblMetazoa"/>
        </authorList>
    </citation>
    <scope>IDENTIFICATION</scope>
</reference>
<reference evidence="6" key="1">
    <citation type="submission" date="2012-12" db="EMBL/GenBank/DDBJ databases">
        <authorList>
            <person name="Hellsten U."/>
            <person name="Grimwood J."/>
            <person name="Chapman J.A."/>
            <person name="Shapiro H."/>
            <person name="Aerts A."/>
            <person name="Otillar R.P."/>
            <person name="Terry A.Y."/>
            <person name="Boore J.L."/>
            <person name="Simakov O."/>
            <person name="Marletaz F."/>
            <person name="Cho S.-J."/>
            <person name="Edsinger-Gonzales E."/>
            <person name="Havlak P."/>
            <person name="Kuo D.-H."/>
            <person name="Larsson T."/>
            <person name="Lv J."/>
            <person name="Arendt D."/>
            <person name="Savage R."/>
            <person name="Osoegawa K."/>
            <person name="de Jong P."/>
            <person name="Lindberg D.R."/>
            <person name="Seaver E.C."/>
            <person name="Weisblat D.A."/>
            <person name="Putnam N.H."/>
            <person name="Grigoriev I.V."/>
            <person name="Rokhsar D.S."/>
        </authorList>
    </citation>
    <scope>NUCLEOTIDE SEQUENCE</scope>
    <source>
        <strain evidence="6">I ESC-2004</strain>
    </source>
</reference>
<dbReference type="AlphaFoldDB" id="N1PBE5"/>
<dbReference type="InterPro" id="IPR036859">
    <property type="entry name" value="CAP-Gly_dom_sf"/>
</dbReference>
<evidence type="ECO:0000313" key="4">
    <source>
        <dbReference type="EMBL" id="ELU18914.1"/>
    </source>
</evidence>
<keyword evidence="1" id="KW-0040">ANK repeat</keyword>
<dbReference type="PROSITE" id="PS50245">
    <property type="entry name" value="CAP_GLY_2"/>
    <property type="match status" value="3"/>
</dbReference>
<feature type="domain" description="CAP-Gly" evidence="3">
    <location>
        <begin position="301"/>
        <end position="343"/>
    </location>
</feature>
<evidence type="ECO:0000313" key="6">
    <source>
        <dbReference type="Proteomes" id="UP000014760"/>
    </source>
</evidence>
<dbReference type="SMART" id="SM00248">
    <property type="entry name" value="ANK"/>
    <property type="match status" value="3"/>
</dbReference>
<gene>
    <name evidence="4" type="ORF">CAPTEDRAFT_180238</name>
</gene>
<dbReference type="EMBL" id="KB291798">
    <property type="protein sequence ID" value="ELU18914.1"/>
    <property type="molecule type" value="Genomic_DNA"/>
</dbReference>
<evidence type="ECO:0000313" key="5">
    <source>
        <dbReference type="EnsemblMetazoa" id="CapteP180238"/>
    </source>
</evidence>
<dbReference type="Gene3D" id="1.25.40.20">
    <property type="entry name" value="Ankyrin repeat-containing domain"/>
    <property type="match status" value="1"/>
</dbReference>
<evidence type="ECO:0000259" key="3">
    <source>
        <dbReference type="PROSITE" id="PS50245"/>
    </source>
</evidence>
<dbReference type="OMA" id="FTCKTNH"/>
<feature type="domain" description="CAP-Gly" evidence="3">
    <location>
        <begin position="443"/>
        <end position="485"/>
    </location>
</feature>
<dbReference type="SUPFAM" id="SSF48403">
    <property type="entry name" value="Ankyrin repeat"/>
    <property type="match status" value="1"/>
</dbReference>
<evidence type="ECO:0000256" key="1">
    <source>
        <dbReference type="PROSITE-ProRule" id="PRU00023"/>
    </source>
</evidence>
<feature type="region of interest" description="Disordered" evidence="2">
    <location>
        <begin position="503"/>
        <end position="547"/>
    </location>
</feature>
<dbReference type="Proteomes" id="UP000014760">
    <property type="component" value="Unassembled WGS sequence"/>
</dbReference>
<sequence length="634" mass="69032">MMTQGHGVRCSPMSHGAPGPLHVNFESTESDRPVVHAAVDAPVCDNCLAAEPAFCDPNCENCQEILLNPSTSIAQLFAVLRQWTPQTQQNLEILVREILKRGARIDDRDGLTDMTLLHYVSKAGARGLGEVDECCRMVHLLISKGCDVFAKCRWTNMSALHYATYFDVSPVVQILLASTKSKDVDTRCAEFDHGTPLHIAACNLAYDSAQVLLEHGANPLIRDGLNRTPLDCIPDPEAFDPDSETGQLVRQLQRLFHEAEENPPMPLNAYNESSTEEMYGLKVGDKVVVGGVKTGYLRFCGPTDFADGLWGGIELEEAAGKNDGSVAGVNYFKCPPKYGIFAPLNKISKAGILLSGQRPTSVSVTLPSPLKVTNRKMDTSHVTARVDTGQLVTPHSFYFKNYIAGLLKAGRSLSVVNGPVEELVVGERVLVAGQRKGVIRFCGETDFAPGLWYGVELDRPVGKNDGSVNGHRYFECRAKCGVFAPPTRVQRLPDMDESLEPLKMQPLEPSRRLSNGSNGSQLSPNSSFSKKTSRPWSSGPVGLQRRSSNLGSGELKLCEGMSVFCNNELGIVRYMGAVEFAEGVWLGLELRGPKGKNDGSVQGKRYFTCRPNHGLLVRPSKVSVRGINGAKLLG</sequence>
<dbReference type="InterPro" id="IPR000938">
    <property type="entry name" value="CAP-Gly_domain"/>
</dbReference>
<dbReference type="SMART" id="SM01052">
    <property type="entry name" value="CAP_GLY"/>
    <property type="match status" value="3"/>
</dbReference>
<dbReference type="Gene3D" id="2.30.30.190">
    <property type="entry name" value="CAP Gly-rich-like domain"/>
    <property type="match status" value="3"/>
</dbReference>
<feature type="compositionally biased region" description="Polar residues" evidence="2">
    <location>
        <begin position="512"/>
        <end position="536"/>
    </location>
</feature>
<dbReference type="EnsemblMetazoa" id="CapteT180238">
    <property type="protein sequence ID" value="CapteP180238"/>
    <property type="gene ID" value="CapteG180238"/>
</dbReference>
<dbReference type="PROSITE" id="PS50297">
    <property type="entry name" value="ANK_REP_REGION"/>
    <property type="match status" value="1"/>
</dbReference>
<dbReference type="SUPFAM" id="SSF74924">
    <property type="entry name" value="Cap-Gly domain"/>
    <property type="match status" value="3"/>
</dbReference>
<dbReference type="EMBL" id="AMQN01000059">
    <property type="status" value="NOT_ANNOTATED_CDS"/>
    <property type="molecule type" value="Genomic_DNA"/>
</dbReference>
<dbReference type="PANTHER" id="PTHR18916:SF88">
    <property type="entry name" value="CAP-GLY DOMAIN-CONTAINING PROTEIN"/>
    <property type="match status" value="1"/>
</dbReference>
<organism evidence="4">
    <name type="scientific">Capitella teleta</name>
    <name type="common">Polychaete worm</name>
    <dbReference type="NCBI Taxonomy" id="283909"/>
    <lineage>
        <taxon>Eukaryota</taxon>
        <taxon>Metazoa</taxon>
        <taxon>Spiralia</taxon>
        <taxon>Lophotrochozoa</taxon>
        <taxon>Annelida</taxon>
        <taxon>Polychaeta</taxon>
        <taxon>Sedentaria</taxon>
        <taxon>Scolecida</taxon>
        <taxon>Capitellidae</taxon>
        <taxon>Capitella</taxon>
    </lineage>
</organism>